<dbReference type="AlphaFoldDB" id="A0A9Q0BBD6"/>
<reference evidence="1" key="2">
    <citation type="submission" date="2022-07" db="EMBL/GenBank/DDBJ databases">
        <authorList>
            <person name="Goncalves M.F.M."/>
            <person name="Hilario S."/>
            <person name="Van De Peer Y."/>
            <person name="Esteves A.C."/>
            <person name="Alves A."/>
        </authorList>
    </citation>
    <scope>NUCLEOTIDE SEQUENCE</scope>
    <source>
        <strain evidence="1">MUM 19.33</strain>
    </source>
</reference>
<sequence length="243" mass="27409">MWNPSPAGYLRAGTPVGQLHPQGPLTSTPAVGNEDFWRNVWNNENGLPAGLPPVTETSPDLRRPVDRLFEALGSNSNPTNFLLLDENVNELKGLVETFKAPMAQDEFDDRLEAATNPSSGVTNMEDVTRMLAPLRELSAMFTYLGDDDVISAIDNSASAVYLQLQLIELWIQDAEGLSAHWSEFYPEYFRLVSEFARTWARDRIEEIRTAYEAYPYAEYREEVLAALTELEDGIPDWKYPSED</sequence>
<dbReference type="RefSeq" id="XP_051360053.1">
    <property type="nucleotide sequence ID" value="XM_051508938.1"/>
</dbReference>
<gene>
    <name evidence="1" type="ORF">J7T54_000343</name>
</gene>
<proteinExistence type="predicted"/>
<dbReference type="Proteomes" id="UP001055219">
    <property type="component" value="Unassembled WGS sequence"/>
</dbReference>
<name>A0A9Q0BBD6_9HYPO</name>
<dbReference type="EMBL" id="JAGIXG020000051">
    <property type="protein sequence ID" value="KAI6779197.1"/>
    <property type="molecule type" value="Genomic_DNA"/>
</dbReference>
<keyword evidence="2" id="KW-1185">Reference proteome</keyword>
<evidence type="ECO:0000313" key="2">
    <source>
        <dbReference type="Proteomes" id="UP001055219"/>
    </source>
</evidence>
<protein>
    <submittedName>
        <fullName evidence="1">Bacteriodes thetaiotaomicron symbiotic chitinase</fullName>
    </submittedName>
</protein>
<evidence type="ECO:0000313" key="1">
    <source>
        <dbReference type="EMBL" id="KAI6779197.1"/>
    </source>
</evidence>
<comment type="caution">
    <text evidence="1">The sequence shown here is derived from an EMBL/GenBank/DDBJ whole genome shotgun (WGS) entry which is preliminary data.</text>
</comment>
<reference evidence="1" key="1">
    <citation type="journal article" date="2021" name="J Fungi (Basel)">
        <title>Genomic and Metabolomic Analyses of the Marine Fungus Emericellopsis cladophorae: Insights into Saltwater Adaptability Mechanisms and Its Biosynthetic Potential.</title>
        <authorList>
            <person name="Goncalves M.F.M."/>
            <person name="Hilario S."/>
            <person name="Van de Peer Y."/>
            <person name="Esteves A.C."/>
            <person name="Alves A."/>
        </authorList>
    </citation>
    <scope>NUCLEOTIDE SEQUENCE</scope>
    <source>
        <strain evidence="1">MUM 19.33</strain>
    </source>
</reference>
<organism evidence="1 2">
    <name type="scientific">Emericellopsis cladophorae</name>
    <dbReference type="NCBI Taxonomy" id="2686198"/>
    <lineage>
        <taxon>Eukaryota</taxon>
        <taxon>Fungi</taxon>
        <taxon>Dikarya</taxon>
        <taxon>Ascomycota</taxon>
        <taxon>Pezizomycotina</taxon>
        <taxon>Sordariomycetes</taxon>
        <taxon>Hypocreomycetidae</taxon>
        <taxon>Hypocreales</taxon>
        <taxon>Bionectriaceae</taxon>
        <taxon>Emericellopsis</taxon>
    </lineage>
</organism>
<dbReference type="OrthoDB" id="73875at2759"/>
<accession>A0A9Q0BBD6</accession>
<dbReference type="GeneID" id="75826863"/>